<keyword evidence="1" id="KW-0007">Acetylation</keyword>
<dbReference type="Gene3D" id="3.40.50.1000">
    <property type="entry name" value="HAD superfamily/HAD-like"/>
    <property type="match status" value="1"/>
</dbReference>
<dbReference type="CDD" id="cd02603">
    <property type="entry name" value="HAD_sEH-N_like"/>
    <property type="match status" value="1"/>
</dbReference>
<sequence length="220" mass="24091">MSSTSSLIRAVLWDFGGVFTTSPFVAFTRYEEVHGLPKNFIRSVNAHNSDNNAWALMERNEITREEFGELFEAETHAAGHAVHGGDILPLLSGEIQPEMVTALKIVAKSYKTACLTNNMRTGHGPTMSQNSCKANRIAEVMAIFEHIIESSQTGTRKPEPEFYKIACEKLEIQPSEAVFLDDLGVNLKPARAMGMTTIKVVGPDQAIADLEAVLGISLRA</sequence>
<dbReference type="InterPro" id="IPR023214">
    <property type="entry name" value="HAD_sf"/>
</dbReference>
<dbReference type="PANTHER" id="PTHR47829:SF1">
    <property type="entry name" value="HAD FAMILY PHOSPHATASE"/>
    <property type="match status" value="1"/>
</dbReference>
<dbReference type="InterPro" id="IPR036412">
    <property type="entry name" value="HAD-like_sf"/>
</dbReference>
<dbReference type="Pfam" id="PF00702">
    <property type="entry name" value="Hydrolase"/>
    <property type="match status" value="1"/>
</dbReference>
<name>A0A382FLV4_9ZZZZ</name>
<proteinExistence type="predicted"/>
<evidence type="ECO:0008006" key="3">
    <source>
        <dbReference type="Google" id="ProtNLM"/>
    </source>
</evidence>
<dbReference type="NCBIfam" id="TIGR01509">
    <property type="entry name" value="HAD-SF-IA-v3"/>
    <property type="match status" value="1"/>
</dbReference>
<dbReference type="InterPro" id="IPR023198">
    <property type="entry name" value="PGP-like_dom2"/>
</dbReference>
<dbReference type="Gene3D" id="1.10.150.240">
    <property type="entry name" value="Putative phosphatase, domain 2"/>
    <property type="match status" value="1"/>
</dbReference>
<dbReference type="PRINTS" id="PR00413">
    <property type="entry name" value="HADHALOGNASE"/>
</dbReference>
<dbReference type="InterPro" id="IPR006439">
    <property type="entry name" value="HAD-SF_hydro_IA"/>
</dbReference>
<gene>
    <name evidence="2" type="ORF">METZ01_LOCUS216950</name>
</gene>
<accession>A0A382FLV4</accession>
<dbReference type="SFLD" id="SFLDG01129">
    <property type="entry name" value="C1.5:_HAD__Beta-PGM__Phosphata"/>
    <property type="match status" value="1"/>
</dbReference>
<evidence type="ECO:0000256" key="1">
    <source>
        <dbReference type="ARBA" id="ARBA00022990"/>
    </source>
</evidence>
<reference evidence="2" key="1">
    <citation type="submission" date="2018-05" db="EMBL/GenBank/DDBJ databases">
        <authorList>
            <person name="Lanie J.A."/>
            <person name="Ng W.-L."/>
            <person name="Kazmierczak K.M."/>
            <person name="Andrzejewski T.M."/>
            <person name="Davidsen T.M."/>
            <person name="Wayne K.J."/>
            <person name="Tettelin H."/>
            <person name="Glass J.I."/>
            <person name="Rusch D."/>
            <person name="Podicherti R."/>
            <person name="Tsui H.-C.T."/>
            <person name="Winkler M.E."/>
        </authorList>
    </citation>
    <scope>NUCLEOTIDE SEQUENCE</scope>
</reference>
<dbReference type="NCBIfam" id="TIGR02247">
    <property type="entry name" value="HAD-1A3-hyp"/>
    <property type="match status" value="1"/>
</dbReference>
<organism evidence="2">
    <name type="scientific">marine metagenome</name>
    <dbReference type="NCBI Taxonomy" id="408172"/>
    <lineage>
        <taxon>unclassified sequences</taxon>
        <taxon>metagenomes</taxon>
        <taxon>ecological metagenomes</taxon>
    </lineage>
</organism>
<dbReference type="EMBL" id="UINC01050754">
    <property type="protein sequence ID" value="SVB64096.1"/>
    <property type="molecule type" value="Genomic_DNA"/>
</dbReference>
<dbReference type="SFLD" id="SFLDS00003">
    <property type="entry name" value="Haloacid_Dehalogenase"/>
    <property type="match status" value="1"/>
</dbReference>
<dbReference type="InterPro" id="IPR052898">
    <property type="entry name" value="ACAD10-like"/>
</dbReference>
<dbReference type="AlphaFoldDB" id="A0A382FLV4"/>
<dbReference type="PANTHER" id="PTHR47829">
    <property type="entry name" value="HYDROLASE, PUTATIVE (AFU_ORTHOLOGUE AFUA_1G12880)-RELATED"/>
    <property type="match status" value="1"/>
</dbReference>
<dbReference type="InterPro" id="IPR011945">
    <property type="entry name" value="HAD-SF_ppase_IA/epoxid_hydro_N"/>
</dbReference>
<dbReference type="SUPFAM" id="SSF56784">
    <property type="entry name" value="HAD-like"/>
    <property type="match status" value="1"/>
</dbReference>
<evidence type="ECO:0000313" key="2">
    <source>
        <dbReference type="EMBL" id="SVB64096.1"/>
    </source>
</evidence>
<protein>
    <recommendedName>
        <fullName evidence="3">HAD family hydrolase</fullName>
    </recommendedName>
</protein>